<proteinExistence type="predicted"/>
<reference evidence="7" key="1">
    <citation type="submission" date="2021-05" db="EMBL/GenBank/DDBJ databases">
        <title>The genome of the haptophyte Pavlova lutheri (Diacronema luteri, Pavlovales) - a model for lipid biosynthesis in eukaryotic algae.</title>
        <authorList>
            <person name="Hulatt C.J."/>
            <person name="Posewitz M.C."/>
        </authorList>
    </citation>
    <scope>NUCLEOTIDE SEQUENCE</scope>
    <source>
        <strain evidence="7">NIVA-4/92</strain>
    </source>
</reference>
<dbReference type="EMBL" id="JAGTXO010000066">
    <property type="protein sequence ID" value="KAG8457606.1"/>
    <property type="molecule type" value="Genomic_DNA"/>
</dbReference>
<gene>
    <name evidence="7" type="ORF">KFE25_002270</name>
</gene>
<feature type="compositionally biased region" description="Polar residues" evidence="4">
    <location>
        <begin position="26"/>
        <end position="39"/>
    </location>
</feature>
<keyword evidence="3" id="KW-0560">Oxidoreductase</keyword>
<keyword evidence="5" id="KW-0732">Signal</keyword>
<sequence length="305" mass="33009">MAALATLIATLVVVLSSRPQRPRQSGRNASARSAAQESTPLRAAQLARAAPPGADRVDERAREDYARYLELSATPLHVVSDERAQASEVVALEGLLTEADVHHILELAERTATSDPTAVFDRSSWSGAHARDPHWRVTFLQANHVLQRKLPEIARKLTAAVRAVDAAQRWNATSGIKTAHLGIRCAEVHAQTRGGGLPDPEHRDHGSLVTVDVMLSDAGAFEGGHFSTFDAAGARVRHEFGRGTALVFLSLKRHGVTPVLSGRRQVLVLEFWQGAEVDVAGRDESQRWFGLEARGRSALYAAPAV</sequence>
<evidence type="ECO:0000313" key="8">
    <source>
        <dbReference type="Proteomes" id="UP000751190"/>
    </source>
</evidence>
<dbReference type="GO" id="GO:0031418">
    <property type="term" value="F:L-ascorbic acid binding"/>
    <property type="evidence" value="ECO:0007669"/>
    <property type="project" value="InterPro"/>
</dbReference>
<evidence type="ECO:0000256" key="1">
    <source>
        <dbReference type="ARBA" id="ARBA00001961"/>
    </source>
</evidence>
<feature type="signal peptide" evidence="5">
    <location>
        <begin position="1"/>
        <end position="16"/>
    </location>
</feature>
<organism evidence="7 8">
    <name type="scientific">Diacronema lutheri</name>
    <name type="common">Unicellular marine alga</name>
    <name type="synonym">Monochrysis lutheri</name>
    <dbReference type="NCBI Taxonomy" id="2081491"/>
    <lineage>
        <taxon>Eukaryota</taxon>
        <taxon>Haptista</taxon>
        <taxon>Haptophyta</taxon>
        <taxon>Pavlovophyceae</taxon>
        <taxon>Pavlovales</taxon>
        <taxon>Pavlovaceae</taxon>
        <taxon>Diacronema</taxon>
    </lineage>
</organism>
<evidence type="ECO:0000259" key="6">
    <source>
        <dbReference type="SMART" id="SM00702"/>
    </source>
</evidence>
<dbReference type="GO" id="GO:0005506">
    <property type="term" value="F:iron ion binding"/>
    <property type="evidence" value="ECO:0007669"/>
    <property type="project" value="InterPro"/>
</dbReference>
<dbReference type="GO" id="GO:0016705">
    <property type="term" value="F:oxidoreductase activity, acting on paired donors, with incorporation or reduction of molecular oxygen"/>
    <property type="evidence" value="ECO:0007669"/>
    <property type="project" value="InterPro"/>
</dbReference>
<keyword evidence="2" id="KW-0223">Dioxygenase</keyword>
<protein>
    <recommendedName>
        <fullName evidence="6">Prolyl 4-hydroxylase alpha subunit domain-containing protein</fullName>
    </recommendedName>
</protein>
<dbReference type="AlphaFoldDB" id="A0A8J5X3S3"/>
<dbReference type="GO" id="GO:0051213">
    <property type="term" value="F:dioxygenase activity"/>
    <property type="evidence" value="ECO:0007669"/>
    <property type="project" value="UniProtKB-KW"/>
</dbReference>
<dbReference type="OrthoDB" id="413621at2759"/>
<evidence type="ECO:0000256" key="5">
    <source>
        <dbReference type="SAM" id="SignalP"/>
    </source>
</evidence>
<feature type="region of interest" description="Disordered" evidence="4">
    <location>
        <begin position="19"/>
        <end position="58"/>
    </location>
</feature>
<feature type="compositionally biased region" description="Low complexity" evidence="4">
    <location>
        <begin position="40"/>
        <end position="54"/>
    </location>
</feature>
<keyword evidence="8" id="KW-1185">Reference proteome</keyword>
<dbReference type="InterPro" id="IPR006620">
    <property type="entry name" value="Pro_4_hyd_alph"/>
</dbReference>
<name>A0A8J5X3S3_DIALT</name>
<dbReference type="Proteomes" id="UP000751190">
    <property type="component" value="Unassembled WGS sequence"/>
</dbReference>
<evidence type="ECO:0000313" key="7">
    <source>
        <dbReference type="EMBL" id="KAG8457606.1"/>
    </source>
</evidence>
<dbReference type="SMART" id="SM00702">
    <property type="entry name" value="P4Hc"/>
    <property type="match status" value="1"/>
</dbReference>
<accession>A0A8J5X3S3</accession>
<evidence type="ECO:0000256" key="4">
    <source>
        <dbReference type="SAM" id="MobiDB-lite"/>
    </source>
</evidence>
<dbReference type="Gene3D" id="2.60.120.620">
    <property type="entry name" value="q2cbj1_9rhob like domain"/>
    <property type="match status" value="1"/>
</dbReference>
<evidence type="ECO:0000256" key="2">
    <source>
        <dbReference type="ARBA" id="ARBA00022964"/>
    </source>
</evidence>
<feature type="chain" id="PRO_5035235291" description="Prolyl 4-hydroxylase alpha subunit domain-containing protein" evidence="5">
    <location>
        <begin position="17"/>
        <end position="305"/>
    </location>
</feature>
<feature type="domain" description="Prolyl 4-hydroxylase alpha subunit" evidence="6">
    <location>
        <begin position="87"/>
        <end position="272"/>
    </location>
</feature>
<comment type="caution">
    <text evidence="7">The sequence shown here is derived from an EMBL/GenBank/DDBJ whole genome shotgun (WGS) entry which is preliminary data.</text>
</comment>
<evidence type="ECO:0000256" key="3">
    <source>
        <dbReference type="ARBA" id="ARBA00023002"/>
    </source>
</evidence>
<comment type="cofactor">
    <cofactor evidence="1">
        <name>L-ascorbate</name>
        <dbReference type="ChEBI" id="CHEBI:38290"/>
    </cofactor>
</comment>